<protein>
    <submittedName>
        <fullName evidence="1">Uncharacterized protein</fullName>
    </submittedName>
</protein>
<keyword evidence="2" id="KW-1185">Reference proteome</keyword>
<reference evidence="1" key="1">
    <citation type="submission" date="2020-08" db="EMBL/GenBank/DDBJ databases">
        <title>Multicomponent nature underlies the extraordinary mechanical properties of spider dragline silk.</title>
        <authorList>
            <person name="Kono N."/>
            <person name="Nakamura H."/>
            <person name="Mori M."/>
            <person name="Yoshida Y."/>
            <person name="Ohtoshi R."/>
            <person name="Malay A.D."/>
            <person name="Moran D.A.P."/>
            <person name="Tomita M."/>
            <person name="Numata K."/>
            <person name="Arakawa K."/>
        </authorList>
    </citation>
    <scope>NUCLEOTIDE SEQUENCE</scope>
</reference>
<evidence type="ECO:0000313" key="1">
    <source>
        <dbReference type="EMBL" id="GFT01694.1"/>
    </source>
</evidence>
<accession>A0A8X6TCP8</accession>
<dbReference type="Proteomes" id="UP000887013">
    <property type="component" value="Unassembled WGS sequence"/>
</dbReference>
<gene>
    <name evidence="1" type="ORF">NPIL_285961</name>
</gene>
<proteinExistence type="predicted"/>
<name>A0A8X6TCP8_NEPPI</name>
<sequence>MSSFGQVRLDRRVRLHDATLLFSVPAMLFRAAFSVYLDSRVRWWGSGEVPSSVSRCDGKFVRREGTQSRRFGSCVASCNPVHTGRLKRNDFLRRRCPVRTLLSIYLNRRLRSAMVGKR</sequence>
<dbReference type="AlphaFoldDB" id="A0A8X6TCP8"/>
<comment type="caution">
    <text evidence="1">The sequence shown here is derived from an EMBL/GenBank/DDBJ whole genome shotgun (WGS) entry which is preliminary data.</text>
</comment>
<organism evidence="1 2">
    <name type="scientific">Nephila pilipes</name>
    <name type="common">Giant wood spider</name>
    <name type="synonym">Nephila maculata</name>
    <dbReference type="NCBI Taxonomy" id="299642"/>
    <lineage>
        <taxon>Eukaryota</taxon>
        <taxon>Metazoa</taxon>
        <taxon>Ecdysozoa</taxon>
        <taxon>Arthropoda</taxon>
        <taxon>Chelicerata</taxon>
        <taxon>Arachnida</taxon>
        <taxon>Araneae</taxon>
        <taxon>Araneomorphae</taxon>
        <taxon>Entelegynae</taxon>
        <taxon>Araneoidea</taxon>
        <taxon>Nephilidae</taxon>
        <taxon>Nephila</taxon>
    </lineage>
</organism>
<evidence type="ECO:0000313" key="2">
    <source>
        <dbReference type="Proteomes" id="UP000887013"/>
    </source>
</evidence>
<dbReference type="EMBL" id="BMAW01006994">
    <property type="protein sequence ID" value="GFT01694.1"/>
    <property type="molecule type" value="Genomic_DNA"/>
</dbReference>